<dbReference type="WBParaSite" id="SSLN_0002057101-mRNA-1">
    <property type="protein sequence ID" value="SSLN_0002057101-mRNA-1"/>
    <property type="gene ID" value="SSLN_0002057101"/>
</dbReference>
<reference evidence="1" key="1">
    <citation type="submission" date="2016-06" db="UniProtKB">
        <authorList>
            <consortium name="WormBaseParasite"/>
        </authorList>
    </citation>
    <scope>IDENTIFICATION</scope>
</reference>
<proteinExistence type="predicted"/>
<organism evidence="1">
    <name type="scientific">Schistocephalus solidus</name>
    <name type="common">Tapeworm</name>
    <dbReference type="NCBI Taxonomy" id="70667"/>
    <lineage>
        <taxon>Eukaryota</taxon>
        <taxon>Metazoa</taxon>
        <taxon>Spiralia</taxon>
        <taxon>Lophotrochozoa</taxon>
        <taxon>Platyhelminthes</taxon>
        <taxon>Cestoda</taxon>
        <taxon>Eucestoda</taxon>
        <taxon>Diphyllobothriidea</taxon>
        <taxon>Diphyllobothriidae</taxon>
        <taxon>Schistocephalus</taxon>
    </lineage>
</organism>
<sequence length="172" mass="19189">LSGLKSGFPLLLCAGTDGLADTLVQANTYATETPGFTDFTSTQEAHLKALLKNQDHKHDEATVSGAYKLLLKAIKYEQLICIFDSESDEAFDEKIFEAYAKSQGQHGLQALIRWAFIKDWPDLMDSLDNDVWMSFMCDVIQKRLCLCDFKENVEILQLCLQQGLGAAVSDTK</sequence>
<dbReference type="AlphaFoldDB" id="A0A183TTN6"/>
<name>A0A183TTN6_SCHSO</name>
<evidence type="ECO:0000313" key="1">
    <source>
        <dbReference type="WBParaSite" id="SSLN_0002057101-mRNA-1"/>
    </source>
</evidence>
<accession>A0A183TTN6</accession>
<protein>
    <submittedName>
        <fullName evidence="1">LSDAT_euk domain-containing protein</fullName>
    </submittedName>
</protein>